<proteinExistence type="predicted"/>
<dbReference type="OrthoDB" id="536545at2759"/>
<accession>A0A139IFS3</accession>
<organism evidence="1 2">
    <name type="scientific">Pseudocercospora musae</name>
    <dbReference type="NCBI Taxonomy" id="113226"/>
    <lineage>
        <taxon>Eukaryota</taxon>
        <taxon>Fungi</taxon>
        <taxon>Dikarya</taxon>
        <taxon>Ascomycota</taxon>
        <taxon>Pezizomycotina</taxon>
        <taxon>Dothideomycetes</taxon>
        <taxon>Dothideomycetidae</taxon>
        <taxon>Mycosphaerellales</taxon>
        <taxon>Mycosphaerellaceae</taxon>
        <taxon>Pseudocercospora</taxon>
    </lineage>
</organism>
<name>A0A139IFS3_9PEZI</name>
<reference evidence="1 2" key="1">
    <citation type="submission" date="2015-07" db="EMBL/GenBank/DDBJ databases">
        <title>Comparative genomics of the Sigatoka disease complex on banana suggests a link between parallel evolutionary changes in Pseudocercospora fijiensis and Pseudocercospora eumusae and increased virulence on the banana host.</title>
        <authorList>
            <person name="Chang T.-C."/>
            <person name="Salvucci A."/>
            <person name="Crous P.W."/>
            <person name="Stergiopoulos I."/>
        </authorList>
    </citation>
    <scope>NUCLEOTIDE SEQUENCE [LARGE SCALE GENOMIC DNA]</scope>
    <source>
        <strain evidence="1 2">CBS 116634</strain>
    </source>
</reference>
<evidence type="ECO:0000313" key="2">
    <source>
        <dbReference type="Proteomes" id="UP000073492"/>
    </source>
</evidence>
<dbReference type="AlphaFoldDB" id="A0A139IFS3"/>
<gene>
    <name evidence="1" type="ORF">AC579_8505</name>
</gene>
<dbReference type="EMBL" id="LFZO01000110">
    <property type="protein sequence ID" value="KXT13591.1"/>
    <property type="molecule type" value="Genomic_DNA"/>
</dbReference>
<sequence>MPTLRSSDVKQVMILHRQAHDVRPPANVLATIMTRCLGWRTTGDLMTAHVSLSVSVSDSTCRTTQQYFVRARRGPVNYSCNIDGPTRQRTAVRVVAWWRQLNSCCATVPPNRLAYVLDLLLIGCRLAINIRSAYDSRGCYSIDRLARSLGIELCTGNVREGKVVYRLSPTRKAVAGHKFLTTWRCCSPDGLIRVASEGGWDVVSQHGQAKSCQLFRAADSLRSSAQPSNERQGKSAGKEERIAWILPGNMNEKEWLRMLAEMRDYLLDIRVPPEDEIKEAHNLSLDFLSGTGRPGLAVMRSRNNGKTA</sequence>
<dbReference type="Proteomes" id="UP000073492">
    <property type="component" value="Unassembled WGS sequence"/>
</dbReference>
<keyword evidence="2" id="KW-1185">Reference proteome</keyword>
<evidence type="ECO:0000313" key="1">
    <source>
        <dbReference type="EMBL" id="KXT13591.1"/>
    </source>
</evidence>
<protein>
    <submittedName>
        <fullName evidence="1">Uncharacterized protein</fullName>
    </submittedName>
</protein>
<comment type="caution">
    <text evidence="1">The sequence shown here is derived from an EMBL/GenBank/DDBJ whole genome shotgun (WGS) entry which is preliminary data.</text>
</comment>